<dbReference type="CDD" id="cd18032">
    <property type="entry name" value="DEXHc_RE_I_III_res"/>
    <property type="match status" value="1"/>
</dbReference>
<dbReference type="InterPro" id="IPR027417">
    <property type="entry name" value="P-loop_NTPase"/>
</dbReference>
<dbReference type="Gene3D" id="3.30.870.10">
    <property type="entry name" value="Endonuclease Chain A"/>
    <property type="match status" value="1"/>
</dbReference>
<reference evidence="3 4" key="1">
    <citation type="submission" date="2020-04" db="EMBL/GenBank/DDBJ databases">
        <authorList>
            <person name="Hitch T.C.A."/>
            <person name="Wylensek D."/>
            <person name="Clavel T."/>
        </authorList>
    </citation>
    <scope>NUCLEOTIDE SEQUENCE [LARGE SCALE GENOMIC DNA]</scope>
    <source>
        <strain evidence="3 4">BL-383-APC-3D</strain>
    </source>
</reference>
<evidence type="ECO:0000313" key="4">
    <source>
        <dbReference type="Proteomes" id="UP000544551"/>
    </source>
</evidence>
<dbReference type="InterPro" id="IPR006935">
    <property type="entry name" value="Helicase/UvrB_N"/>
</dbReference>
<gene>
    <name evidence="3" type="ORF">HF853_02345</name>
</gene>
<dbReference type="SUPFAM" id="SSF56024">
    <property type="entry name" value="Phospholipase D/nuclease"/>
    <property type="match status" value="1"/>
</dbReference>
<dbReference type="CDD" id="cd18799">
    <property type="entry name" value="SF2_C_EcoAI-like"/>
    <property type="match status" value="1"/>
</dbReference>
<accession>A0AB36CII7</accession>
<name>A0AB36CII7_9CORY</name>
<organism evidence="3 4">
    <name type="scientific">Corynebacterium stationis</name>
    <dbReference type="NCBI Taxonomy" id="1705"/>
    <lineage>
        <taxon>Bacteria</taxon>
        <taxon>Bacillati</taxon>
        <taxon>Actinomycetota</taxon>
        <taxon>Actinomycetes</taxon>
        <taxon>Mycobacteriales</taxon>
        <taxon>Corynebacteriaceae</taxon>
        <taxon>Corynebacterium</taxon>
    </lineage>
</organism>
<comment type="caution">
    <text evidence="3">The sequence shown here is derived from an EMBL/GenBank/DDBJ whole genome shotgun (WGS) entry which is preliminary data.</text>
</comment>
<dbReference type="SMART" id="SM00487">
    <property type="entry name" value="DEXDc"/>
    <property type="match status" value="1"/>
</dbReference>
<dbReference type="InterPro" id="IPR025202">
    <property type="entry name" value="PLD-like_dom"/>
</dbReference>
<dbReference type="InterPro" id="IPR014001">
    <property type="entry name" value="Helicase_ATP-bd"/>
</dbReference>
<dbReference type="SMART" id="SM00490">
    <property type="entry name" value="HELICc"/>
    <property type="match status" value="1"/>
</dbReference>
<evidence type="ECO:0000259" key="2">
    <source>
        <dbReference type="PROSITE" id="PS51194"/>
    </source>
</evidence>
<dbReference type="AlphaFoldDB" id="A0AB36CII7"/>
<dbReference type="GO" id="GO:0016887">
    <property type="term" value="F:ATP hydrolysis activity"/>
    <property type="evidence" value="ECO:0007669"/>
    <property type="project" value="TreeGrafter"/>
</dbReference>
<feature type="domain" description="Helicase C-terminal" evidence="2">
    <location>
        <begin position="552"/>
        <end position="705"/>
    </location>
</feature>
<feature type="domain" description="Helicase ATP-binding" evidence="1">
    <location>
        <begin position="335"/>
        <end position="490"/>
    </location>
</feature>
<dbReference type="EMBL" id="JABAFZ010000002">
    <property type="protein sequence ID" value="NME88538.1"/>
    <property type="molecule type" value="Genomic_DNA"/>
</dbReference>
<dbReference type="RefSeq" id="WP_168969038.1">
    <property type="nucleotide sequence ID" value="NZ_JABAFZ010000002.1"/>
</dbReference>
<dbReference type="Pfam" id="PF13091">
    <property type="entry name" value="PLDc_2"/>
    <property type="match status" value="1"/>
</dbReference>
<dbReference type="GO" id="GO:0005524">
    <property type="term" value="F:ATP binding"/>
    <property type="evidence" value="ECO:0007669"/>
    <property type="project" value="InterPro"/>
</dbReference>
<dbReference type="Gene3D" id="3.40.50.300">
    <property type="entry name" value="P-loop containing nucleotide triphosphate hydrolases"/>
    <property type="match status" value="2"/>
</dbReference>
<sequence length="1056" mass="118892">MSSNHDDSVLPFGVYETPVTARVRERLTHTKSAHPTAGIRLIDEHDEVNAHRYQVAVSRGISRVLEQRLAELGSPAERLALINSITKVLGNDEVIDSEELLYAIFDTELAAAPALPEVPFHSSALFTNAIGDTNLSTELAREIKTADSVDLLCAFVKNSGISVLNDQLEFLRDHGIPLRVITSTYCGATEAAAVKALVERYGAKVRVSYEHKSTRLHAKAWLFRRNSGFDTAFIGSSNLSRSALIDGWEWNVRGSSPATPEIIDKFIKTFESYWHDNHFVEFQPARDFARLDKSLVEARGGGSGGVRENERLELSGLRVEPYPYQQEMLEALDAERNVKDRHRNLLVAATGTGKTVVAALDYRNFSEASGRRPRLLFIAHQERILKQAQRTYREVLSDPGFGELLVGGQRPHEWDFVFASVQSLKQSVLDRLPAKHFDFVVIDEFHHAEAATYRRLLDHLEPKELLGLTATPERSDGENVQKFFDYRVAHELRLWDALHLQLLTPMHYYGIADGTDLSGLTWNRTQKAYDTAELSDLYVHAGEKRTKFIINEIQKRVLDISQLKALGFCVSIAHAEYMAAQFNTFGLPARAVHGGTSLPQRQQAIADLRSGVIKAIFSVDLFNEGVDIPELNTLLLLRPSQSPVLFVQQLGRGLRLSHGKDACVVLDFIGQQNNQFDFTERYQALTKKRGTHLIQEIEAGFRSMPAGSNISLDRVTQEQVLKNIRNAASSSLKKIKALAADINTTDLSEFLAESGIPISDLYKTRSSNQYSWTRLVRETENIDAPEAFVPVPEQDRTTEEFLLKRLRTMLHINDRARAENYLRVLDPVGPDPDSFDEELRSYVRMLVLSFWANQPQNLLPAGFADAVNLLRRFPAVREELRQIMEYGISASRVIPQASGVSILQSHADYSLAELIGALEDKPLKDMISLPREGVRYIEKLRTDLFLVTFKKRAGTSAATDYRDYPISPELLHWESQNRTTLASPSGQRYIHHKERGNSIVMATRFHSDNEVGTAAAYAFLGKIDYVSHRGEKPIQFEWALHRPMPKKVFVDGRTVA</sequence>
<dbReference type="Pfam" id="PF00271">
    <property type="entry name" value="Helicase_C"/>
    <property type="match status" value="1"/>
</dbReference>
<dbReference type="PROSITE" id="PS51194">
    <property type="entry name" value="HELICASE_CTER"/>
    <property type="match status" value="1"/>
</dbReference>
<evidence type="ECO:0000259" key="1">
    <source>
        <dbReference type="PROSITE" id="PS51192"/>
    </source>
</evidence>
<dbReference type="InterPro" id="IPR021835">
    <property type="entry name" value="DUF3427"/>
</dbReference>
<dbReference type="Pfam" id="PF11907">
    <property type="entry name" value="DUF3427"/>
    <property type="match status" value="1"/>
</dbReference>
<dbReference type="InterPro" id="IPR052511">
    <property type="entry name" value="ATP-dep_Helicase"/>
</dbReference>
<evidence type="ECO:0000313" key="3">
    <source>
        <dbReference type="EMBL" id="NME88538.1"/>
    </source>
</evidence>
<dbReference type="InterPro" id="IPR001650">
    <property type="entry name" value="Helicase_C-like"/>
</dbReference>
<dbReference type="SUPFAM" id="SSF52540">
    <property type="entry name" value="P-loop containing nucleoside triphosphate hydrolases"/>
    <property type="match status" value="1"/>
</dbReference>
<dbReference type="GO" id="GO:0003677">
    <property type="term" value="F:DNA binding"/>
    <property type="evidence" value="ECO:0007669"/>
    <property type="project" value="InterPro"/>
</dbReference>
<dbReference type="Proteomes" id="UP000544551">
    <property type="component" value="Unassembled WGS sequence"/>
</dbReference>
<dbReference type="PANTHER" id="PTHR47962">
    <property type="entry name" value="ATP-DEPENDENT HELICASE LHR-RELATED-RELATED"/>
    <property type="match status" value="1"/>
</dbReference>
<proteinExistence type="predicted"/>
<dbReference type="PROSITE" id="PS51192">
    <property type="entry name" value="HELICASE_ATP_BIND_1"/>
    <property type="match status" value="1"/>
</dbReference>
<protein>
    <submittedName>
        <fullName evidence="3">DUF3427 domain-containing protein</fullName>
    </submittedName>
</protein>
<dbReference type="Pfam" id="PF04851">
    <property type="entry name" value="ResIII"/>
    <property type="match status" value="1"/>
</dbReference>
<dbReference type="PANTHER" id="PTHR47962:SF7">
    <property type="entry name" value="MITOCHONDRIAL ATP-DEPENDENT HELICASE IRC3-RELATED"/>
    <property type="match status" value="1"/>
</dbReference>